<organism evidence="14 15">
    <name type="scientific">Microbotryum intermedium</name>
    <dbReference type="NCBI Taxonomy" id="269621"/>
    <lineage>
        <taxon>Eukaryota</taxon>
        <taxon>Fungi</taxon>
        <taxon>Dikarya</taxon>
        <taxon>Basidiomycota</taxon>
        <taxon>Pucciniomycotina</taxon>
        <taxon>Microbotryomycetes</taxon>
        <taxon>Microbotryales</taxon>
        <taxon>Microbotryaceae</taxon>
        <taxon>Microbotryum</taxon>
    </lineage>
</organism>
<dbReference type="PANTHER" id="PTHR43806">
    <property type="entry name" value="PEPTIDASE S8"/>
    <property type="match status" value="1"/>
</dbReference>
<dbReference type="STRING" id="269621.A0A238FJC0"/>
<dbReference type="PROSITE" id="PS00137">
    <property type="entry name" value="SUBTILASE_HIS"/>
    <property type="match status" value="1"/>
</dbReference>
<sequence length="992" mass="105568">MLLRLKPQHGAWSLLVLTQFGLALAIAQTRRSGDRSRYVQGRYIVENRPHPARPPRRFMSSVSLDVGRSSSAFVAVLQILHKVVSHVESHLNIERIHHKFDHDIFTGFSVQLAGNTTHHHLKALDHVVKVHPVMWYDAINGDQPTLARQHHFHPPPHHGHGHAASPSGPSDYAKDVFSPHMMTGVDKLHAKGIIGAGALVCVLDTGVDFKLAALGGCFGSGCHVAVGLDLAGDDGKHRGSTPFGECESHGTHVTGIIGALPNEHGFIGVAPEATLGHFRIFSCEGPTTHDLIIAGLIAAAKSNCDIINMSIGGGGAFAGDNPVELVVNRLAERGVTVMISAGNGGRAGLFTTSSPAIASGAMSVGSVDVERLPAFRLDLEGGGSLKSTSYLASARNSTAPLPVVALSYSTNFDPIGAACVPIPASIDCKDKIVITQLGGCSLVDKLQNVAAAGAKVMAIYHADPTIPLDIFETDDLTVFTVSLTVATTIPLLSALKANPNMKASLSGEIIQDQVIVDTASGGLVSRFSAKGPSGDLLHQGSFCAPGGNIVSTAPSIYGDLAVMSGTSMAAPFAAGAAALLLSGRRSENLKPEQIRTLLATTAKPLTVSRNGTELVSTLRQGAGLIQVDQAFEAKTFISPIALSLNDTDHPQLTHEIQITNTNEFDVTYTFSSRAAQSLAAYNNSAIDDILPARHTVVVHGSAEVMFAVPVLRVRAGQSGKMVVTFKPPIFSKQDQARVPFYSGFVMIKSDECAQINYSIPYFGMGSRMVKLPILDTTSTFTDIVLGDDGSTGHDYSSVALPLLSTMDDKLKVQVPQTDPGAVVMYHRAQGVAVRFRLAAPTRMLTLDIVHANTTFKANIPRRVRKTQQAGLVLDDLNPTTMHFDDDPDEDDEEPGSLSCPPLSNAQVVGRFAEIANEPRDLPASDNGDVTSQAIIFDGLISKTLHPDNEKTKTPVPAHTPYKVLLRVLKLGADSMCEDSWESWLSKPFAFLD</sequence>
<dbReference type="InterPro" id="IPR000209">
    <property type="entry name" value="Peptidase_S8/S53_dom"/>
</dbReference>
<evidence type="ECO:0000259" key="13">
    <source>
        <dbReference type="Pfam" id="PF06280"/>
    </source>
</evidence>
<feature type="domain" description="C5a peptidase/Subtilisin-like protease SBT2-like Fn3-like" evidence="13">
    <location>
        <begin position="643"/>
        <end position="761"/>
    </location>
</feature>
<dbReference type="GO" id="GO:0004252">
    <property type="term" value="F:serine-type endopeptidase activity"/>
    <property type="evidence" value="ECO:0007669"/>
    <property type="project" value="UniProtKB-UniRule"/>
</dbReference>
<keyword evidence="2" id="KW-0134">Cell wall</keyword>
<keyword evidence="4 10" id="KW-0732">Signal</keyword>
<dbReference type="Pfam" id="PF02225">
    <property type="entry name" value="PA"/>
    <property type="match status" value="1"/>
</dbReference>
<dbReference type="InterPro" id="IPR023828">
    <property type="entry name" value="Peptidase_S8_Ser-AS"/>
</dbReference>
<dbReference type="GO" id="GO:0016020">
    <property type="term" value="C:membrane"/>
    <property type="evidence" value="ECO:0007669"/>
    <property type="project" value="InterPro"/>
</dbReference>
<dbReference type="SUPFAM" id="SSF52025">
    <property type="entry name" value="PA domain"/>
    <property type="match status" value="1"/>
</dbReference>
<feature type="region of interest" description="Disordered" evidence="9">
    <location>
        <begin position="877"/>
        <end position="902"/>
    </location>
</feature>
<feature type="domain" description="Peptidase S8/S53" evidence="11">
    <location>
        <begin position="195"/>
        <end position="623"/>
    </location>
</feature>
<dbReference type="InterPro" id="IPR050131">
    <property type="entry name" value="Peptidase_S8_subtilisin-like"/>
</dbReference>
<feature type="chain" id="PRO_5013099413" evidence="10">
    <location>
        <begin position="24"/>
        <end position="992"/>
    </location>
</feature>
<evidence type="ECO:0000256" key="9">
    <source>
        <dbReference type="SAM" id="MobiDB-lite"/>
    </source>
</evidence>
<dbReference type="SUPFAM" id="SSF52743">
    <property type="entry name" value="Subtilisin-like"/>
    <property type="match status" value="1"/>
</dbReference>
<dbReference type="Gene3D" id="3.40.50.200">
    <property type="entry name" value="Peptidase S8/S53 domain"/>
    <property type="match status" value="1"/>
</dbReference>
<dbReference type="InterPro" id="IPR015500">
    <property type="entry name" value="Peptidase_S8_subtilisin-rel"/>
</dbReference>
<keyword evidence="15" id="KW-1185">Reference proteome</keyword>
<dbReference type="InterPro" id="IPR036852">
    <property type="entry name" value="Peptidase_S8/S53_dom_sf"/>
</dbReference>
<accession>A0A238FJC0</accession>
<comment type="similarity">
    <text evidence="1 8">Belongs to the peptidase S8 family.</text>
</comment>
<dbReference type="PROSITE" id="PS51892">
    <property type="entry name" value="SUBTILASE"/>
    <property type="match status" value="1"/>
</dbReference>
<evidence type="ECO:0000256" key="4">
    <source>
        <dbReference type="ARBA" id="ARBA00022729"/>
    </source>
</evidence>
<dbReference type="Gene3D" id="3.50.30.30">
    <property type="match status" value="1"/>
</dbReference>
<feature type="compositionally biased region" description="Acidic residues" evidence="9">
    <location>
        <begin position="885"/>
        <end position="894"/>
    </location>
</feature>
<dbReference type="GO" id="GO:0005615">
    <property type="term" value="C:extracellular space"/>
    <property type="evidence" value="ECO:0007669"/>
    <property type="project" value="TreeGrafter"/>
</dbReference>
<evidence type="ECO:0000256" key="8">
    <source>
        <dbReference type="PROSITE-ProRule" id="PRU01240"/>
    </source>
</evidence>
<evidence type="ECO:0000256" key="6">
    <source>
        <dbReference type="ARBA" id="ARBA00022825"/>
    </source>
</evidence>
<proteinExistence type="inferred from homology"/>
<dbReference type="AlphaFoldDB" id="A0A238FJC0"/>
<evidence type="ECO:0000256" key="1">
    <source>
        <dbReference type="ARBA" id="ARBA00011073"/>
    </source>
</evidence>
<dbReference type="Proteomes" id="UP000198372">
    <property type="component" value="Unassembled WGS sequence"/>
</dbReference>
<name>A0A238FJC0_9BASI</name>
<evidence type="ECO:0000313" key="15">
    <source>
        <dbReference type="Proteomes" id="UP000198372"/>
    </source>
</evidence>
<gene>
    <name evidence="14" type="ORF">BQ2448_18</name>
</gene>
<dbReference type="PRINTS" id="PR00723">
    <property type="entry name" value="SUBTILISIN"/>
</dbReference>
<evidence type="ECO:0000256" key="5">
    <source>
        <dbReference type="ARBA" id="ARBA00022801"/>
    </source>
</evidence>
<dbReference type="OrthoDB" id="2536473at2759"/>
<dbReference type="PANTHER" id="PTHR43806:SF66">
    <property type="entry name" value="SERIN ENDOPEPTIDASE"/>
    <property type="match status" value="1"/>
</dbReference>
<protein>
    <submittedName>
        <fullName evidence="14">BQ2448_18 protein</fullName>
    </submittedName>
</protein>
<evidence type="ECO:0000256" key="10">
    <source>
        <dbReference type="SAM" id="SignalP"/>
    </source>
</evidence>
<keyword evidence="5 8" id="KW-0378">Hydrolase</keyword>
<dbReference type="EMBL" id="FMSP01000012">
    <property type="protein sequence ID" value="SCV72889.1"/>
    <property type="molecule type" value="Genomic_DNA"/>
</dbReference>
<evidence type="ECO:0000313" key="14">
    <source>
        <dbReference type="EMBL" id="SCV72889.1"/>
    </source>
</evidence>
<evidence type="ECO:0000256" key="2">
    <source>
        <dbReference type="ARBA" id="ARBA00022512"/>
    </source>
</evidence>
<dbReference type="Pfam" id="PF06280">
    <property type="entry name" value="fn3_5"/>
    <property type="match status" value="1"/>
</dbReference>
<dbReference type="InterPro" id="IPR010435">
    <property type="entry name" value="C5a/SBT2-like_Fn3"/>
</dbReference>
<dbReference type="InterPro" id="IPR022398">
    <property type="entry name" value="Peptidase_S8_His-AS"/>
</dbReference>
<dbReference type="GO" id="GO:0006508">
    <property type="term" value="P:proteolysis"/>
    <property type="evidence" value="ECO:0007669"/>
    <property type="project" value="UniProtKB-KW"/>
</dbReference>
<reference evidence="15" key="1">
    <citation type="submission" date="2016-09" db="EMBL/GenBank/DDBJ databases">
        <authorList>
            <person name="Jeantristanb JTB J.-T."/>
            <person name="Ricardo R."/>
        </authorList>
    </citation>
    <scope>NUCLEOTIDE SEQUENCE [LARGE SCALE GENOMIC DNA]</scope>
</reference>
<evidence type="ECO:0000259" key="12">
    <source>
        <dbReference type="Pfam" id="PF02225"/>
    </source>
</evidence>
<keyword evidence="2" id="KW-0964">Secreted</keyword>
<feature type="active site" description="Charge relay system" evidence="7 8">
    <location>
        <position position="249"/>
    </location>
</feature>
<feature type="signal peptide" evidence="10">
    <location>
        <begin position="1"/>
        <end position="23"/>
    </location>
</feature>
<dbReference type="PROSITE" id="PS00138">
    <property type="entry name" value="SUBTILASE_SER"/>
    <property type="match status" value="1"/>
</dbReference>
<keyword evidence="3 8" id="KW-0645">Protease</keyword>
<dbReference type="InterPro" id="IPR046450">
    <property type="entry name" value="PA_dom_sf"/>
</dbReference>
<keyword evidence="6 8" id="KW-0720">Serine protease</keyword>
<evidence type="ECO:0000259" key="11">
    <source>
        <dbReference type="Pfam" id="PF00082"/>
    </source>
</evidence>
<evidence type="ECO:0000256" key="7">
    <source>
        <dbReference type="PIRSR" id="PIRSR615500-1"/>
    </source>
</evidence>
<feature type="active site" description="Charge relay system" evidence="7 8">
    <location>
        <position position="204"/>
    </location>
</feature>
<feature type="region of interest" description="Disordered" evidence="9">
    <location>
        <begin position="146"/>
        <end position="170"/>
    </location>
</feature>
<dbReference type="Pfam" id="PF00082">
    <property type="entry name" value="Peptidase_S8"/>
    <property type="match status" value="1"/>
</dbReference>
<feature type="active site" description="Charge relay system" evidence="7 8">
    <location>
        <position position="567"/>
    </location>
</feature>
<evidence type="ECO:0000256" key="3">
    <source>
        <dbReference type="ARBA" id="ARBA00022670"/>
    </source>
</evidence>
<feature type="domain" description="PA" evidence="12">
    <location>
        <begin position="419"/>
        <end position="472"/>
    </location>
</feature>
<feature type="compositionally biased region" description="Basic residues" evidence="9">
    <location>
        <begin position="148"/>
        <end position="161"/>
    </location>
</feature>
<dbReference type="InterPro" id="IPR003137">
    <property type="entry name" value="PA_domain"/>
</dbReference>